<sequence>MLRPSPMDLTGLAVGTWEAVKRRAALLIAIWVPPTLVSIAASVAVGVVAFAAIGAAINDASALQRSAPGLVAGLIVVVGVVALAVAKAQGMSALAAYEIGQGERPTFGGVWTRSRGFLLRMAPVIALFVAALVLVLALGAGVVAMGISAVLDRSEARILGALGLYFLLVTAQAPVTWWLKVKLLYTVQAVAIEQASGFAAMRRSWTLTRGAFWRTLGYYLVGSLAIGMVVSPVVMLGQAPLIAVRFPGSFDDLPRAWATLSSSLPWVLVAVGMQLLAQVVSEPLIQTYTTYLFIDQVRRSELPPAPERPRPPAGYSPAPSPRWGQSGPAYPPGPSPMYPPQPGPGYPPPPGPAYPPPPVPGGGEPSQGQRPSNGWQPPS</sequence>
<feature type="compositionally biased region" description="Polar residues" evidence="1">
    <location>
        <begin position="370"/>
        <end position="379"/>
    </location>
</feature>
<evidence type="ECO:0000259" key="3">
    <source>
        <dbReference type="Pfam" id="PF10110"/>
    </source>
</evidence>
<feature type="compositionally biased region" description="Pro residues" evidence="1">
    <location>
        <begin position="303"/>
        <end position="320"/>
    </location>
</feature>
<evidence type="ECO:0000256" key="2">
    <source>
        <dbReference type="SAM" id="Phobius"/>
    </source>
</evidence>
<keyword evidence="2" id="KW-1133">Transmembrane helix</keyword>
<keyword evidence="2" id="KW-0812">Transmembrane</keyword>
<feature type="transmembrane region" description="Helical" evidence="2">
    <location>
        <begin position="36"/>
        <end position="57"/>
    </location>
</feature>
<evidence type="ECO:0000256" key="1">
    <source>
        <dbReference type="SAM" id="MobiDB-lite"/>
    </source>
</evidence>
<name>A0A2A9CQE8_9ACTN</name>
<accession>A0A2A9CQE8</accession>
<feature type="transmembrane region" description="Helical" evidence="2">
    <location>
        <begin position="69"/>
        <end position="86"/>
    </location>
</feature>
<feature type="region of interest" description="Disordered" evidence="1">
    <location>
        <begin position="302"/>
        <end position="379"/>
    </location>
</feature>
<proteinExistence type="predicted"/>
<evidence type="ECO:0000313" key="4">
    <source>
        <dbReference type="EMBL" id="PFG16697.1"/>
    </source>
</evidence>
<dbReference type="Proteomes" id="UP000226079">
    <property type="component" value="Unassembled WGS sequence"/>
</dbReference>
<feature type="domain" description="Glycerophosphoryl diester phosphodiesterase membrane" evidence="3">
    <location>
        <begin position="174"/>
        <end position="298"/>
    </location>
</feature>
<feature type="compositionally biased region" description="Pro residues" evidence="1">
    <location>
        <begin position="329"/>
        <end position="360"/>
    </location>
</feature>
<reference evidence="4 5" key="1">
    <citation type="submission" date="2017-10" db="EMBL/GenBank/DDBJ databases">
        <title>Sequencing the genomes of 1000 actinobacteria strains.</title>
        <authorList>
            <person name="Klenk H.-P."/>
        </authorList>
    </citation>
    <scope>NUCLEOTIDE SEQUENCE [LARGE SCALE GENOMIC DNA]</scope>
    <source>
        <strain evidence="4 5">DSM 15597</strain>
    </source>
</reference>
<organism evidence="4 5">
    <name type="scientific">Propionicimonas paludicola</name>
    <dbReference type="NCBI Taxonomy" id="185243"/>
    <lineage>
        <taxon>Bacteria</taxon>
        <taxon>Bacillati</taxon>
        <taxon>Actinomycetota</taxon>
        <taxon>Actinomycetes</taxon>
        <taxon>Propionibacteriales</taxon>
        <taxon>Nocardioidaceae</taxon>
        <taxon>Propionicimonas</taxon>
    </lineage>
</organism>
<comment type="caution">
    <text evidence="4">The sequence shown here is derived from an EMBL/GenBank/DDBJ whole genome shotgun (WGS) entry which is preliminary data.</text>
</comment>
<dbReference type="Pfam" id="PF10110">
    <property type="entry name" value="GPDPase_memb"/>
    <property type="match status" value="1"/>
</dbReference>
<keyword evidence="2" id="KW-0472">Membrane</keyword>
<feature type="transmembrane region" description="Helical" evidence="2">
    <location>
        <begin position="216"/>
        <end position="236"/>
    </location>
</feature>
<dbReference type="EMBL" id="PDJC01000001">
    <property type="protein sequence ID" value="PFG16697.1"/>
    <property type="molecule type" value="Genomic_DNA"/>
</dbReference>
<keyword evidence="5" id="KW-1185">Reference proteome</keyword>
<dbReference type="AlphaFoldDB" id="A0A2A9CQE8"/>
<dbReference type="InterPro" id="IPR018476">
    <property type="entry name" value="GlyceroP-diester-Pdiesterase_M"/>
</dbReference>
<protein>
    <submittedName>
        <fullName evidence="4">Glycerophosphoryl diester phosphodiesterase family protein</fullName>
    </submittedName>
</protein>
<feature type="transmembrane region" description="Helical" evidence="2">
    <location>
        <begin position="124"/>
        <end position="151"/>
    </location>
</feature>
<gene>
    <name evidence="4" type="ORF">ATK74_1250</name>
</gene>
<evidence type="ECO:0000313" key="5">
    <source>
        <dbReference type="Proteomes" id="UP000226079"/>
    </source>
</evidence>
<feature type="transmembrane region" description="Helical" evidence="2">
    <location>
        <begin position="158"/>
        <end position="179"/>
    </location>
</feature>